<dbReference type="STRING" id="1391627.SAMN05216464_10646"/>
<dbReference type="InterPro" id="IPR031837">
    <property type="entry name" value="DUF5071"/>
</dbReference>
<sequence length="130" mass="15230">MTHYTDIKELIPKHKHDQKVIADLKKLSFEQLKPIIPELLEWMQDMNWPIGRPIADILKPFADKIIPEIIEILRTNDGMWELWILINLARDTTDPTLLSEIERIAKFPSKMEIEDEVNLEAIAILNGDYK</sequence>
<organism evidence="2 3">
    <name type="scientific">Mucilaginibacter pineti</name>
    <dbReference type="NCBI Taxonomy" id="1391627"/>
    <lineage>
        <taxon>Bacteria</taxon>
        <taxon>Pseudomonadati</taxon>
        <taxon>Bacteroidota</taxon>
        <taxon>Sphingobacteriia</taxon>
        <taxon>Sphingobacteriales</taxon>
        <taxon>Sphingobacteriaceae</taxon>
        <taxon>Mucilaginibacter</taxon>
    </lineage>
</organism>
<gene>
    <name evidence="2" type="ORF">SAMN05216464_10646</name>
</gene>
<dbReference type="AlphaFoldDB" id="A0A1G7CPI1"/>
<dbReference type="CDD" id="cd11743">
    <property type="entry name" value="Cthe_2751_like"/>
    <property type="match status" value="1"/>
</dbReference>
<evidence type="ECO:0000313" key="3">
    <source>
        <dbReference type="Proteomes" id="UP000199072"/>
    </source>
</evidence>
<accession>A0A1G7CPI1</accession>
<evidence type="ECO:0000313" key="2">
    <source>
        <dbReference type="EMBL" id="SDE41334.1"/>
    </source>
</evidence>
<keyword evidence="3" id="KW-1185">Reference proteome</keyword>
<protein>
    <recommendedName>
        <fullName evidence="1">DUF5071 domain-containing protein</fullName>
    </recommendedName>
</protein>
<reference evidence="2 3" key="1">
    <citation type="submission" date="2016-10" db="EMBL/GenBank/DDBJ databases">
        <authorList>
            <person name="de Groot N.N."/>
        </authorList>
    </citation>
    <scope>NUCLEOTIDE SEQUENCE [LARGE SCALE GENOMIC DNA]</scope>
    <source>
        <strain evidence="2 3">47C3B</strain>
    </source>
</reference>
<dbReference type="EMBL" id="FNAI01000006">
    <property type="protein sequence ID" value="SDE41334.1"/>
    <property type="molecule type" value="Genomic_DNA"/>
</dbReference>
<dbReference type="Proteomes" id="UP000199072">
    <property type="component" value="Unassembled WGS sequence"/>
</dbReference>
<dbReference type="Pfam" id="PF16804">
    <property type="entry name" value="DUF5071"/>
    <property type="match status" value="1"/>
</dbReference>
<dbReference type="InterPro" id="IPR038692">
    <property type="entry name" value="Cthe_2751_sf"/>
</dbReference>
<proteinExistence type="predicted"/>
<evidence type="ECO:0000259" key="1">
    <source>
        <dbReference type="Pfam" id="PF16804"/>
    </source>
</evidence>
<feature type="domain" description="DUF5071" evidence="1">
    <location>
        <begin position="10"/>
        <end position="124"/>
    </location>
</feature>
<name>A0A1G7CPI1_9SPHI</name>
<dbReference type="Gene3D" id="1.25.40.750">
    <property type="entry name" value="Domain of unknown function DUF5071"/>
    <property type="match status" value="1"/>
</dbReference>